<organism evidence="1 2">
    <name type="scientific">Xanthobacter oligotrophicus</name>
    <dbReference type="NCBI Taxonomy" id="2607286"/>
    <lineage>
        <taxon>Bacteria</taxon>
        <taxon>Pseudomonadati</taxon>
        <taxon>Pseudomonadota</taxon>
        <taxon>Alphaproteobacteria</taxon>
        <taxon>Hyphomicrobiales</taxon>
        <taxon>Xanthobacteraceae</taxon>
        <taxon>Xanthobacter</taxon>
    </lineage>
</organism>
<dbReference type="SFLD" id="SFLDG01129">
    <property type="entry name" value="C1.5:_HAD__Beta-PGM__Phosphata"/>
    <property type="match status" value="1"/>
</dbReference>
<sequence>MTPPESEADPAPDAAPLKLVLFDCDGTLVDSQHMIVAAMRDAHAAHGVVLPERDRLLSVVGLSLPEAFAMLSQGDRAYPIEALVDAYRNAFTRLRNAEPPEPMFDGAWEVLDALRRRDDVVLGMVTGKARRGVDRVLKAHDMEGWFATIQTADDAPSKPHPAMVFQAMGEIGARPEETVVVGDTTYDVSMALQAGASALGVGWGYHEVADLERAGADHIVHRFDEVPAAIFDLLARRRAIAG</sequence>
<keyword evidence="2" id="KW-1185">Reference proteome</keyword>
<keyword evidence="1" id="KW-0378">Hydrolase</keyword>
<dbReference type="Pfam" id="PF13419">
    <property type="entry name" value="HAD_2"/>
    <property type="match status" value="1"/>
</dbReference>
<accession>A0ABW7A1B0</accession>
<dbReference type="EMBL" id="JBAFVH010000016">
    <property type="protein sequence ID" value="MFG1374809.1"/>
    <property type="molecule type" value="Genomic_DNA"/>
</dbReference>
<reference evidence="1 2" key="1">
    <citation type="submission" date="2024-02" db="EMBL/GenBank/DDBJ databases">
        <title>Expansion and revision of Xanthobacter and proposal of Roseixanthobacter gen. nov.</title>
        <authorList>
            <person name="Soltysiak M.P.M."/>
            <person name="Jalihal A."/>
            <person name="Ory A."/>
            <person name="Chrisophersen C."/>
            <person name="Lee A.D."/>
            <person name="Boulton J."/>
            <person name="Springer M."/>
        </authorList>
    </citation>
    <scope>NUCLEOTIDE SEQUENCE [LARGE SCALE GENOMIC DNA]</scope>
    <source>
        <strain evidence="1 2">23A</strain>
    </source>
</reference>
<protein>
    <submittedName>
        <fullName evidence="1">HAD-IA family hydrolase</fullName>
    </submittedName>
</protein>
<dbReference type="SFLD" id="SFLDG01135">
    <property type="entry name" value="C1.5.6:_HAD__Beta-PGM__Phospha"/>
    <property type="match status" value="1"/>
</dbReference>
<dbReference type="SUPFAM" id="SSF56784">
    <property type="entry name" value="HAD-like"/>
    <property type="match status" value="1"/>
</dbReference>
<dbReference type="InterPro" id="IPR041492">
    <property type="entry name" value="HAD_2"/>
</dbReference>
<dbReference type="InterPro" id="IPR006439">
    <property type="entry name" value="HAD-SF_hydro_IA"/>
</dbReference>
<evidence type="ECO:0000313" key="2">
    <source>
        <dbReference type="Proteomes" id="UP001604002"/>
    </source>
</evidence>
<evidence type="ECO:0000313" key="1">
    <source>
        <dbReference type="EMBL" id="MFG1374809.1"/>
    </source>
</evidence>
<dbReference type="GO" id="GO:0016787">
    <property type="term" value="F:hydrolase activity"/>
    <property type="evidence" value="ECO:0007669"/>
    <property type="project" value="UniProtKB-KW"/>
</dbReference>
<gene>
    <name evidence="1" type="ORF">V5F32_21735</name>
</gene>
<dbReference type="InterPro" id="IPR023214">
    <property type="entry name" value="HAD_sf"/>
</dbReference>
<proteinExistence type="predicted"/>
<dbReference type="PANTHER" id="PTHR43434">
    <property type="entry name" value="PHOSPHOGLYCOLATE PHOSPHATASE"/>
    <property type="match status" value="1"/>
</dbReference>
<dbReference type="InterPro" id="IPR050155">
    <property type="entry name" value="HAD-like_hydrolase_sf"/>
</dbReference>
<comment type="caution">
    <text evidence="1">The sequence shown here is derived from an EMBL/GenBank/DDBJ whole genome shotgun (WGS) entry which is preliminary data.</text>
</comment>
<dbReference type="Proteomes" id="UP001604002">
    <property type="component" value="Unassembled WGS sequence"/>
</dbReference>
<dbReference type="RefSeq" id="WP_393994385.1">
    <property type="nucleotide sequence ID" value="NZ_JBAFVH010000016.1"/>
</dbReference>
<dbReference type="NCBIfam" id="TIGR01549">
    <property type="entry name" value="HAD-SF-IA-v1"/>
    <property type="match status" value="1"/>
</dbReference>
<dbReference type="InterPro" id="IPR036412">
    <property type="entry name" value="HAD-like_sf"/>
</dbReference>
<dbReference type="PANTHER" id="PTHR43434:SF24">
    <property type="entry name" value="HYDROLASE-RELATED"/>
    <property type="match status" value="1"/>
</dbReference>
<dbReference type="SFLD" id="SFLDS00003">
    <property type="entry name" value="Haloacid_Dehalogenase"/>
    <property type="match status" value="1"/>
</dbReference>
<dbReference type="Gene3D" id="3.40.50.1000">
    <property type="entry name" value="HAD superfamily/HAD-like"/>
    <property type="match status" value="1"/>
</dbReference>
<dbReference type="InterPro" id="IPR023198">
    <property type="entry name" value="PGP-like_dom2"/>
</dbReference>
<name>A0ABW7A1B0_9HYPH</name>
<dbReference type="Gene3D" id="1.10.150.240">
    <property type="entry name" value="Putative phosphatase, domain 2"/>
    <property type="match status" value="1"/>
</dbReference>